<dbReference type="Proteomes" id="UP001253545">
    <property type="component" value="Unassembled WGS sequence"/>
</dbReference>
<evidence type="ECO:0000313" key="2">
    <source>
        <dbReference type="Proteomes" id="UP001253545"/>
    </source>
</evidence>
<dbReference type="PANTHER" id="PTHR43747:SF4">
    <property type="entry name" value="FLAVIN-DEPENDENT TRYPTOPHAN HALOGENASE"/>
    <property type="match status" value="1"/>
</dbReference>
<gene>
    <name evidence="1" type="ORF">RM552_00075</name>
</gene>
<dbReference type="PANTHER" id="PTHR43747">
    <property type="entry name" value="FAD-BINDING PROTEIN"/>
    <property type="match status" value="1"/>
</dbReference>
<proteinExistence type="predicted"/>
<dbReference type="InterPro" id="IPR033856">
    <property type="entry name" value="Trp_halogen"/>
</dbReference>
<dbReference type="SUPFAM" id="SSF51905">
    <property type="entry name" value="FAD/NAD(P)-binding domain"/>
    <property type="match status" value="1"/>
</dbReference>
<protein>
    <submittedName>
        <fullName evidence="1">Tryptophan halogenase family protein</fullName>
    </submittedName>
</protein>
<dbReference type="InterPro" id="IPR006905">
    <property type="entry name" value="Flavin_halogenase"/>
</dbReference>
<name>A0ABU2ZKS9_9ALTE</name>
<dbReference type="EMBL" id="JAVRHX010000001">
    <property type="protein sequence ID" value="MDT0593234.1"/>
    <property type="molecule type" value="Genomic_DNA"/>
</dbReference>
<keyword evidence="2" id="KW-1185">Reference proteome</keyword>
<accession>A0ABU2ZKS9</accession>
<evidence type="ECO:0000313" key="1">
    <source>
        <dbReference type="EMBL" id="MDT0593234.1"/>
    </source>
</evidence>
<dbReference type="Gene3D" id="3.50.50.60">
    <property type="entry name" value="FAD/NAD(P)-binding domain"/>
    <property type="match status" value="1"/>
</dbReference>
<dbReference type="PIRSF" id="PIRSF011396">
    <property type="entry name" value="Trp_halogenase"/>
    <property type="match status" value="1"/>
</dbReference>
<dbReference type="RefSeq" id="WP_311366761.1">
    <property type="nucleotide sequence ID" value="NZ_JAVRHX010000001.1"/>
</dbReference>
<dbReference type="InterPro" id="IPR050816">
    <property type="entry name" value="Flavin-dep_Halogenase_NPB"/>
</dbReference>
<dbReference type="InterPro" id="IPR036188">
    <property type="entry name" value="FAD/NAD-bd_sf"/>
</dbReference>
<dbReference type="Pfam" id="PF04820">
    <property type="entry name" value="Trp_halogenase"/>
    <property type="match status" value="1"/>
</dbReference>
<organism evidence="1 2">
    <name type="scientific">Glaciecola petra</name>
    <dbReference type="NCBI Taxonomy" id="3075602"/>
    <lineage>
        <taxon>Bacteria</taxon>
        <taxon>Pseudomonadati</taxon>
        <taxon>Pseudomonadota</taxon>
        <taxon>Gammaproteobacteria</taxon>
        <taxon>Alteromonadales</taxon>
        <taxon>Alteromonadaceae</taxon>
        <taxon>Glaciecola</taxon>
    </lineage>
</organism>
<sequence>MSIISDNTIKSIAIIGGGTAGWMTAAALSRMLESQNVDITLIESEQIGTIGVGEATIPDIANFNSMLGIDEKEFLAACNGTFKLGIQFNNWGKLGDSYFHPFGGHGVDMHGIDFHQYWLHTKAHGNPAELEDYSICSVAAKQGKFRHPDPNPRSVLSHLRYAYHFDAAGYAAFLRQYAEKRGVKRIEGKIAEVNVEPQSGNINAVDLEGGAKHSADFFFDCTGFRALLLEQTLGVKYQDWSHWLPCNSAQAVASKRTEPLLPFTKSTAKTAGWQWRIPTQHRTGNGHIYSTDFMSDDEAQKILLAGLDAEPIGEPRTIRFKTGCREQFWFKNCVGIGLASGFLEPLESTSIFLIQQGIARFISLYPNASNNEVIRNEYNRLMSREFAQVRDFIILHYHATQRTDSEFWNFCRTMNIPDSLQHKMDLFKAGGRVFRDEGELFSKPSWIAVMLGQNIMPNVADPMLNDIPISEIKHSLNSMQKAMLSATNSLPSHADFIRQYASAR</sequence>
<comment type="caution">
    <text evidence="1">The sequence shown here is derived from an EMBL/GenBank/DDBJ whole genome shotgun (WGS) entry which is preliminary data.</text>
</comment>
<reference evidence="1 2" key="1">
    <citation type="submission" date="2023-09" db="EMBL/GenBank/DDBJ databases">
        <authorList>
            <person name="Rey-Velasco X."/>
        </authorList>
    </citation>
    <scope>NUCLEOTIDE SEQUENCE [LARGE SCALE GENOMIC DNA]</scope>
    <source>
        <strain evidence="1 2">P117</strain>
    </source>
</reference>